<dbReference type="PANTHER" id="PTHR22743:SF165">
    <property type="entry name" value="BTB AND MATH DOMAIN CONTAINING-RELATED"/>
    <property type="match status" value="1"/>
</dbReference>
<keyword evidence="4" id="KW-1185">Reference proteome</keyword>
<evidence type="ECO:0000256" key="1">
    <source>
        <dbReference type="SAM" id="MobiDB-lite"/>
    </source>
</evidence>
<dbReference type="Gene3D" id="3.30.710.10">
    <property type="entry name" value="Potassium Channel Kv1.1, Chain A"/>
    <property type="match status" value="1"/>
</dbReference>
<gene>
    <name evidence="3" type="ORF">CRE_14631</name>
</gene>
<dbReference type="Pfam" id="PF00917">
    <property type="entry name" value="MATH"/>
    <property type="match status" value="1"/>
</dbReference>
<evidence type="ECO:0000259" key="2">
    <source>
        <dbReference type="PROSITE" id="PS50097"/>
    </source>
</evidence>
<dbReference type="Proteomes" id="UP000008281">
    <property type="component" value="Unassembled WGS sequence"/>
</dbReference>
<feature type="domain" description="BTB" evidence="2">
    <location>
        <begin position="180"/>
        <end position="243"/>
    </location>
</feature>
<evidence type="ECO:0000313" key="3">
    <source>
        <dbReference type="EMBL" id="EFO96279.1"/>
    </source>
</evidence>
<dbReference type="SUPFAM" id="SSF54695">
    <property type="entry name" value="POZ domain"/>
    <property type="match status" value="1"/>
</dbReference>
<dbReference type="HOGENOM" id="CLU_568890_0_0_1"/>
<feature type="region of interest" description="Disordered" evidence="1">
    <location>
        <begin position="1"/>
        <end position="26"/>
    </location>
</feature>
<dbReference type="SMART" id="SM00061">
    <property type="entry name" value="MATH"/>
    <property type="match status" value="1"/>
</dbReference>
<dbReference type="InterPro" id="IPR000210">
    <property type="entry name" value="BTB/POZ_dom"/>
</dbReference>
<dbReference type="PROSITE" id="PS50097">
    <property type="entry name" value="BTB"/>
    <property type="match status" value="1"/>
</dbReference>
<reference evidence="3" key="1">
    <citation type="submission" date="2007-07" db="EMBL/GenBank/DDBJ databases">
        <title>PCAP assembly of the Caenorhabditis remanei genome.</title>
        <authorList>
            <consortium name="The Caenorhabditis remanei Sequencing Consortium"/>
            <person name="Wilson R.K."/>
        </authorList>
    </citation>
    <scope>NUCLEOTIDE SEQUENCE [LARGE SCALE GENOMIC DNA]</scope>
    <source>
        <strain evidence="3">PB4641</strain>
    </source>
</reference>
<dbReference type="eggNOG" id="ENOG502RXUT">
    <property type="taxonomic scope" value="Eukaryota"/>
</dbReference>
<dbReference type="PANTHER" id="PTHR22743">
    <property type="entry name" value="MEPRIN/TRAF-LIKE MATH FAMILY-C.ELEGANS"/>
    <property type="match status" value="1"/>
</dbReference>
<protein>
    <recommendedName>
        <fullName evidence="2">BTB domain-containing protein</fullName>
    </recommendedName>
</protein>
<dbReference type="InterPro" id="IPR052664">
    <property type="entry name" value="BTB-MATH_domain_protein"/>
</dbReference>
<organism evidence="4">
    <name type="scientific">Caenorhabditis remanei</name>
    <name type="common">Caenorhabditis vulgaris</name>
    <dbReference type="NCBI Taxonomy" id="31234"/>
    <lineage>
        <taxon>Eukaryota</taxon>
        <taxon>Metazoa</taxon>
        <taxon>Ecdysozoa</taxon>
        <taxon>Nematoda</taxon>
        <taxon>Chromadorea</taxon>
        <taxon>Rhabditida</taxon>
        <taxon>Rhabditina</taxon>
        <taxon>Rhabditomorpha</taxon>
        <taxon>Rhabditoidea</taxon>
        <taxon>Rhabditidae</taxon>
        <taxon>Peloderinae</taxon>
        <taxon>Caenorhabditis</taxon>
    </lineage>
</organism>
<dbReference type="CDD" id="cd00121">
    <property type="entry name" value="MATH"/>
    <property type="match status" value="1"/>
</dbReference>
<proteinExistence type="predicted"/>
<dbReference type="CDD" id="cd18186">
    <property type="entry name" value="BTB_POZ_ZBTB_KLHL-like"/>
    <property type="match status" value="1"/>
</dbReference>
<dbReference type="InterPro" id="IPR011333">
    <property type="entry name" value="SKP1/BTB/POZ_sf"/>
</dbReference>
<dbReference type="OrthoDB" id="19132at2759"/>
<name>E3M972_CAERE</name>
<dbReference type="InterPro" id="IPR002083">
    <property type="entry name" value="MATH/TRAF_dom"/>
</dbReference>
<sequence length="480" mass="55476">MSQNNDMPGSPESKRHKPNTDVVEVDKTENKKIRKTGKRFLLKHTFKNILGLEVGKNVYSKKEEHFGVQWYFCIEHAPEDFLIVLYCSWPKSIGESTIKEYFEFKFGANTGDTTSKKFIATFRNNNGSDSNGFQMKWSEIKSDFVEDGKLKVELNAEVLESTGLFGPRLRNFDETTKEVSDLILVVNGEKFYVSKFYLSSQSDYFRALFLRGYSESSMPEIKLEGIDADDFQHFLELLYGEKVLDGNSQRVLRKHSYHFPEITVEGILLIADMYNTPVAIRQCEDFLLDVSKKTLKKKFQMAIRYNLEKLKTKILADVKTISDIREIAWEEEVDDLEPSIISTLLKKISILVPYTKDNVDPRIHRVLKKFGIKDSGGFDIIERSELKAYLRDKNEITVDAYVKVLKTTGLYKPRIRNFDETTEKFSDFVLSVERAKKNLETQENWRKEDRIPSKTPRALFLAPGGTERSSCLLLRDSPES</sequence>
<dbReference type="InParanoid" id="E3M972"/>
<dbReference type="EMBL" id="DS268430">
    <property type="protein sequence ID" value="EFO96279.1"/>
    <property type="molecule type" value="Genomic_DNA"/>
</dbReference>
<evidence type="ECO:0000313" key="4">
    <source>
        <dbReference type="Proteomes" id="UP000008281"/>
    </source>
</evidence>
<dbReference type="AlphaFoldDB" id="E3M972"/>
<accession>E3M972</accession>
<dbReference type="Pfam" id="PF00651">
    <property type="entry name" value="BTB"/>
    <property type="match status" value="1"/>
</dbReference>
<dbReference type="SMART" id="SM00225">
    <property type="entry name" value="BTB"/>
    <property type="match status" value="1"/>
</dbReference>